<dbReference type="Gene3D" id="1.10.8.270">
    <property type="entry name" value="putative rabgap domain of human tbc1 domain family member 14 like domains"/>
    <property type="match status" value="1"/>
</dbReference>
<dbReference type="FunFam" id="2.30.29.30:FF:000185">
    <property type="entry name" value="TBC1 domain family member 8B"/>
    <property type="match status" value="1"/>
</dbReference>
<evidence type="ECO:0000256" key="4">
    <source>
        <dbReference type="ARBA" id="ARBA00022723"/>
    </source>
</evidence>
<keyword evidence="6" id="KW-0106">Calcium</keyword>
<dbReference type="Gene3D" id="1.10.238.10">
    <property type="entry name" value="EF-hand"/>
    <property type="match status" value="1"/>
</dbReference>
<dbReference type="GO" id="GO:0003094">
    <property type="term" value="P:glomerular filtration"/>
    <property type="evidence" value="ECO:0007669"/>
    <property type="project" value="UniProtKB-ARBA"/>
</dbReference>
<keyword evidence="3" id="KW-0963">Cytoplasm</keyword>
<dbReference type="GO" id="GO:0005829">
    <property type="term" value="C:cytosol"/>
    <property type="evidence" value="ECO:0007669"/>
    <property type="project" value="UniProtKB-SubCell"/>
</dbReference>
<sequence>CGSAAEEPKETRGSEVLLKSALKLWVTEKSNQYFLLQRRRGYGEGGGGITGLLVGTLDTVLDSTAKVAPYRILHQTPDSQVYWSIACGASLEEISQHWEWLQVNIMRTLSVFDSGDDITSFVQGKIRGLIAEESKSGGGDEDPEGFREAVLRFERLFGLPKREKLVTYFSCSYWRGRVPNQGWIYLSTNFICFYSYLLGNEVKLVFSWDEVSRLERTSSVLLAESIRVSVRGEDHFFSMFLRLQQTFLLMQQLADYAITRLFDKETFSTDHPLSDPLHITQRALEVHARNQAFRAFFRLPQEENLCEVYESFLWVPFSHYNTLGKVCVSERYLCFASQDGSQCHLIIPLREVCVVELPDRSSRALSVGVRGKRAFRFSEVRDFERMAATIRRKCFNSSSPQHSASAQVTSCFCLMSYLQPQLKERMKEQSWQIHFAEYGRGSGMFCTKKTRDLVVRGVPETLRGELWMLFSGAVNDMATHPGYYTTLLDECMGSSSLACDEIERDLHRSLPEHPAFQTDTGISALRRVLTAYAHRNPKIGYCQAMNILTSVLLLYAKEEEAFWLLVAVCERMLPDYFNRRIIGALVDQAVFEELIRDHLTALTDHMTDLSFFSSVSLSWFLTLFISVLPIESAVNVVDCFFYDGIRAVLQLALAVLHYNMDSLLCCNDDAEAVTILNRFFDNVTNKDSPLPATVQQASATANNKPAQSVDISDLVREAYERFGEIRWEEVENMRKRNKLYVIQTLEETTKQNVVSTECFTFSLPARTRITSKLLPVPFSSGSTNYINHDPSLPYLDQYQLGQSQFAALFHLLLPWTPNTHSHTPFRLADENADGLVNFKEFICTLDILYNGSFTEKLKFLFKLHLQPGRGKIDLQEYLKQWQDELQKKEENIKDLPRIKQTQFVRLSKTLYSVFHGDDEEESLYRAVARVTSLLLRMEEVGRRLQDNSPTKTPQTTPQTPPQTNPDTPADSAPTPLTPEPSSGGDHSPKSPQPDPDFSPSDTSHTLPTSPTSTTTSSPTGTSSSAIDTPADTPGDASAAGEDWSFSFEQILASLLNEPAVVRFFERTIDAHTLIENARRNQLRDTH</sequence>
<evidence type="ECO:0000256" key="6">
    <source>
        <dbReference type="ARBA" id="ARBA00022837"/>
    </source>
</evidence>
<keyword evidence="2" id="KW-0343">GTPase activation</keyword>
<evidence type="ECO:0000313" key="12">
    <source>
        <dbReference type="Ensembl" id="ENSAMXP00005011252.1"/>
    </source>
</evidence>
<dbReference type="PANTHER" id="PTHR47666:SF4">
    <property type="entry name" value="TBC1 DOMAIN FAMILY MEMBER 8B"/>
    <property type="match status" value="1"/>
</dbReference>
<dbReference type="Pfam" id="PF00566">
    <property type="entry name" value="RabGAP-TBC"/>
    <property type="match status" value="1"/>
</dbReference>
<keyword evidence="4" id="KW-0479">Metal-binding</keyword>
<evidence type="ECO:0000256" key="7">
    <source>
        <dbReference type="ARBA" id="ARBA00067411"/>
    </source>
</evidence>
<dbReference type="InterPro" id="IPR018247">
    <property type="entry name" value="EF_Hand_1_Ca_BS"/>
</dbReference>
<dbReference type="PROSITE" id="PS50086">
    <property type="entry name" value="TBC_RABGAP"/>
    <property type="match status" value="1"/>
</dbReference>
<keyword evidence="5" id="KW-0677">Repeat</keyword>
<feature type="compositionally biased region" description="Low complexity" evidence="9">
    <location>
        <begin position="997"/>
        <end position="1024"/>
    </location>
</feature>
<keyword evidence="8" id="KW-0175">Coiled coil</keyword>
<accession>A0A8B9J8Z1</accession>
<evidence type="ECO:0000256" key="8">
    <source>
        <dbReference type="SAM" id="Coils"/>
    </source>
</evidence>
<dbReference type="Proteomes" id="UP000694621">
    <property type="component" value="Unplaced"/>
</dbReference>
<proteinExistence type="predicted"/>
<evidence type="ECO:0000256" key="3">
    <source>
        <dbReference type="ARBA" id="ARBA00022490"/>
    </source>
</evidence>
<evidence type="ECO:0000256" key="1">
    <source>
        <dbReference type="ARBA" id="ARBA00004514"/>
    </source>
</evidence>
<dbReference type="Pfam" id="PF02893">
    <property type="entry name" value="GRAM"/>
    <property type="match status" value="2"/>
</dbReference>
<evidence type="ECO:0000259" key="10">
    <source>
        <dbReference type="PROSITE" id="PS50086"/>
    </source>
</evidence>
<dbReference type="SUPFAM" id="SSF47473">
    <property type="entry name" value="EF-hand"/>
    <property type="match status" value="1"/>
</dbReference>
<dbReference type="GO" id="GO:0005509">
    <property type="term" value="F:calcium ion binding"/>
    <property type="evidence" value="ECO:0007669"/>
    <property type="project" value="InterPro"/>
</dbReference>
<dbReference type="FunFam" id="2.30.29.30:FF:000013">
    <property type="entry name" value="Putative TBC1 domain family member 8B"/>
    <property type="match status" value="1"/>
</dbReference>
<organism evidence="12 13">
    <name type="scientific">Astyanax mexicanus</name>
    <name type="common">Blind cave fish</name>
    <name type="synonym">Astyanax fasciatus mexicanus</name>
    <dbReference type="NCBI Taxonomy" id="7994"/>
    <lineage>
        <taxon>Eukaryota</taxon>
        <taxon>Metazoa</taxon>
        <taxon>Chordata</taxon>
        <taxon>Craniata</taxon>
        <taxon>Vertebrata</taxon>
        <taxon>Euteleostomi</taxon>
        <taxon>Actinopterygii</taxon>
        <taxon>Neopterygii</taxon>
        <taxon>Teleostei</taxon>
        <taxon>Ostariophysi</taxon>
        <taxon>Characiformes</taxon>
        <taxon>Characoidei</taxon>
        <taxon>Acestrorhamphidae</taxon>
        <taxon>Acestrorhamphinae</taxon>
        <taxon>Astyanax</taxon>
    </lineage>
</organism>
<dbReference type="PROSITE" id="PS50222">
    <property type="entry name" value="EF_HAND_2"/>
    <property type="match status" value="1"/>
</dbReference>
<evidence type="ECO:0000256" key="5">
    <source>
        <dbReference type="ARBA" id="ARBA00022737"/>
    </source>
</evidence>
<dbReference type="InterPro" id="IPR011992">
    <property type="entry name" value="EF-hand-dom_pair"/>
</dbReference>
<dbReference type="GO" id="GO:0005096">
    <property type="term" value="F:GTPase activator activity"/>
    <property type="evidence" value="ECO:0007669"/>
    <property type="project" value="UniProtKB-KW"/>
</dbReference>
<dbReference type="SMART" id="SM00568">
    <property type="entry name" value="GRAM"/>
    <property type="match status" value="2"/>
</dbReference>
<evidence type="ECO:0000256" key="2">
    <source>
        <dbReference type="ARBA" id="ARBA00022468"/>
    </source>
</evidence>
<dbReference type="SUPFAM" id="SSF47923">
    <property type="entry name" value="Ypt/Rab-GAP domain of gyp1p"/>
    <property type="match status" value="2"/>
</dbReference>
<dbReference type="InterPro" id="IPR011993">
    <property type="entry name" value="PH-like_dom_sf"/>
</dbReference>
<dbReference type="Gene3D" id="2.30.29.30">
    <property type="entry name" value="Pleckstrin-homology domain (PH domain)/Phosphotyrosine-binding domain (PTB)"/>
    <property type="match status" value="2"/>
</dbReference>
<evidence type="ECO:0000256" key="9">
    <source>
        <dbReference type="SAM" id="MobiDB-lite"/>
    </source>
</evidence>
<dbReference type="FunFam" id="1.10.472.80:FF:000023">
    <property type="entry name" value="TBC1 domain family member 8B"/>
    <property type="match status" value="1"/>
</dbReference>
<comment type="subcellular location">
    <subcellularLocation>
        <location evidence="1">Cytoplasm</location>
        <location evidence="1">Cytosol</location>
    </subcellularLocation>
</comment>
<dbReference type="Gene3D" id="1.10.472.80">
    <property type="entry name" value="Ypt/Rab-GAP domain of gyp1p, domain 3"/>
    <property type="match status" value="1"/>
</dbReference>
<feature type="domain" description="Rab-GAP TBC" evidence="10">
    <location>
        <begin position="457"/>
        <end position="644"/>
    </location>
</feature>
<dbReference type="AlphaFoldDB" id="A0A8B9J8Z1"/>
<dbReference type="FunFam" id="1.10.8.270:FF:000002">
    <property type="entry name" value="TBC1 domain family member 9B"/>
    <property type="match status" value="1"/>
</dbReference>
<evidence type="ECO:0000313" key="13">
    <source>
        <dbReference type="Proteomes" id="UP000694621"/>
    </source>
</evidence>
<dbReference type="InterPro" id="IPR000195">
    <property type="entry name" value="Rab-GAP-TBC_dom"/>
</dbReference>
<feature type="domain" description="EF-hand" evidence="11">
    <location>
        <begin position="825"/>
        <end position="851"/>
    </location>
</feature>
<feature type="region of interest" description="Disordered" evidence="9">
    <location>
        <begin position="941"/>
        <end position="1040"/>
    </location>
</feature>
<feature type="coiled-coil region" evidence="8">
    <location>
        <begin position="871"/>
        <end position="898"/>
    </location>
</feature>
<dbReference type="Ensembl" id="ENSAMXT00005012515.1">
    <property type="protein sequence ID" value="ENSAMXP00005011252.1"/>
    <property type="gene ID" value="ENSAMXG00005005784.1"/>
</dbReference>
<dbReference type="PROSITE" id="PS00018">
    <property type="entry name" value="EF_HAND_1"/>
    <property type="match status" value="1"/>
</dbReference>
<dbReference type="InterPro" id="IPR002048">
    <property type="entry name" value="EF_hand_dom"/>
</dbReference>
<dbReference type="InterPro" id="IPR004182">
    <property type="entry name" value="GRAM"/>
</dbReference>
<name>A0A8B9J8Z1_ASTMX</name>
<dbReference type="InterPro" id="IPR035969">
    <property type="entry name" value="Rab-GAP_TBC_sf"/>
</dbReference>
<protein>
    <recommendedName>
        <fullName evidence="7">TBC1 domain family member 8B</fullName>
    </recommendedName>
</protein>
<dbReference type="SMART" id="SM00164">
    <property type="entry name" value="TBC"/>
    <property type="match status" value="1"/>
</dbReference>
<dbReference type="PANTHER" id="PTHR47666">
    <property type="entry name" value="PROTEIN VASCULAR ASSOCIATED DEATH 1, CHLOROPLASTIC"/>
    <property type="match status" value="1"/>
</dbReference>
<evidence type="ECO:0000259" key="11">
    <source>
        <dbReference type="PROSITE" id="PS50222"/>
    </source>
</evidence>
<reference evidence="12" key="1">
    <citation type="submission" date="2025-08" db="UniProtKB">
        <authorList>
            <consortium name="Ensembl"/>
        </authorList>
    </citation>
    <scope>IDENTIFICATION</scope>
</reference>